<dbReference type="AlphaFoldDB" id="A0A0W0D7F4"/>
<evidence type="ECO:0000313" key="1">
    <source>
        <dbReference type="EMBL" id="KTB07616.1"/>
    </source>
</evidence>
<dbReference type="Proteomes" id="UP000054886">
    <property type="component" value="Unassembled WGS sequence"/>
</dbReference>
<evidence type="ECO:0000313" key="2">
    <source>
        <dbReference type="Proteomes" id="UP000054886"/>
    </source>
</evidence>
<dbReference type="VEuPathDB" id="FungiDB:B1J91_G01012g"/>
<dbReference type="VEuPathDB" id="FungiDB:GVI51_G00869"/>
<comment type="caution">
    <text evidence="1">The sequence shown here is derived from an EMBL/GenBank/DDBJ whole genome shotgun (WGS) entry which is preliminary data.</text>
</comment>
<gene>
    <name evidence="1" type="ORF">AO440_001524</name>
</gene>
<dbReference type="EMBL" id="LLZZ01000107">
    <property type="protein sequence ID" value="KTB07616.1"/>
    <property type="molecule type" value="Genomic_DNA"/>
</dbReference>
<dbReference type="VEuPathDB" id="FungiDB:GWK60_G00869"/>
<dbReference type="VEuPathDB" id="FungiDB:CAGL0G01012g"/>
<organism evidence="1 2">
    <name type="scientific">Candida glabrata</name>
    <name type="common">Yeast</name>
    <name type="synonym">Torulopsis glabrata</name>
    <dbReference type="NCBI Taxonomy" id="5478"/>
    <lineage>
        <taxon>Eukaryota</taxon>
        <taxon>Fungi</taxon>
        <taxon>Dikarya</taxon>
        <taxon>Ascomycota</taxon>
        <taxon>Saccharomycotina</taxon>
        <taxon>Saccharomycetes</taxon>
        <taxon>Saccharomycetales</taxon>
        <taxon>Saccharomycetaceae</taxon>
        <taxon>Nakaseomyces</taxon>
    </lineage>
</organism>
<proteinExistence type="predicted"/>
<reference evidence="1 2" key="1">
    <citation type="submission" date="2015-10" db="EMBL/GenBank/DDBJ databases">
        <title>Draft genomes sequences of Candida glabrata isolates 1A, 1B, 2A, 2B, 3A and 3B.</title>
        <authorList>
            <person name="Haavelsrud O.E."/>
            <person name="Gaustad P."/>
        </authorList>
    </citation>
    <scope>NUCLEOTIDE SEQUENCE [LARGE SCALE GENOMIC DNA]</scope>
    <source>
        <strain evidence="1">910700640</strain>
    </source>
</reference>
<name>A0A0W0D7F4_CANGB</name>
<accession>A0A0W0D7F4</accession>
<protein>
    <submittedName>
        <fullName evidence="1">Uncharacterized protein</fullName>
    </submittedName>
</protein>
<sequence>MNVLSVQHENIPSIKYHKRPIKDGQKRCAFYLSTETESVVNYSLRFDSKSLSRRKFDALLKAPTHVSNSKIDTHTLPHLIEIIQEQIISVTEQRKCVTLHDNLYMIALCIVPMTVELTRTLEQVNNASQSKFTVNSYYSNKFLFLIEILIEFIWVDHIRALCREEIHKDHTHSNYKIRYNMTMLVKDPDSVLSRIYYRWSKLNYFPITLLSSLKFTVIGEGKNVEIGYRNETRKIVLSTLLLVSKKCFVQFMKIVMAQQALYQNLDEACFLLMCEWLLKGTVQSNSGESVVGIRQVILDLVNAKDGSLLSEHLGFRCRCNTWAKQLSTRLIENKTKEDVIQGTEIEDTDLKFNKYEVALLFLDDLIRSTATVHSVGTSQEDSTIQDEHTQELTHRPLEWMSVFNSCSYHSGNAIKHRKRSQLQNWFKKHTLMRRIIKVFKNLRSS</sequence>